<proteinExistence type="predicted"/>
<evidence type="ECO:0000313" key="2">
    <source>
        <dbReference type="Proteomes" id="UP000009168"/>
    </source>
</evidence>
<keyword evidence="2" id="KW-1185">Reference proteome</keyword>
<protein>
    <submittedName>
        <fullName evidence="1">Uncharacterized protein</fullName>
    </submittedName>
</protein>
<dbReference type="AlphaFoldDB" id="W7XAR8"/>
<organism evidence="1 2">
    <name type="scientific">Tetrahymena thermophila (strain SB210)</name>
    <dbReference type="NCBI Taxonomy" id="312017"/>
    <lineage>
        <taxon>Eukaryota</taxon>
        <taxon>Sar</taxon>
        <taxon>Alveolata</taxon>
        <taxon>Ciliophora</taxon>
        <taxon>Intramacronucleata</taxon>
        <taxon>Oligohymenophorea</taxon>
        <taxon>Hymenostomatida</taxon>
        <taxon>Tetrahymenina</taxon>
        <taxon>Tetrahymenidae</taxon>
        <taxon>Tetrahymena</taxon>
    </lineage>
</organism>
<dbReference type="RefSeq" id="XP_012651005.1">
    <property type="nucleotide sequence ID" value="XM_012795551.1"/>
</dbReference>
<dbReference type="InParanoid" id="W7XAR8"/>
<gene>
    <name evidence="1" type="ORF">TTHERM_000069289</name>
</gene>
<dbReference type="KEGG" id="tet:TTHERM_000069289"/>
<accession>W7XAR8</accession>
<sequence length="105" mass="12414">MSLNKISNREQLSILAQHYYAFINTYAFTELNVDYDDDDPINFAKIDEKLKNQLYESDIDFIQDIKSILKLFFDKSFKDAQLIETVRLFFNSVIQDQNKHIPKLG</sequence>
<reference evidence="2" key="1">
    <citation type="journal article" date="2006" name="PLoS Biol.">
        <title>Macronuclear genome sequence of the ciliate Tetrahymena thermophila, a model eukaryote.</title>
        <authorList>
            <person name="Eisen J.A."/>
            <person name="Coyne R.S."/>
            <person name="Wu M."/>
            <person name="Wu D."/>
            <person name="Thiagarajan M."/>
            <person name="Wortman J.R."/>
            <person name="Badger J.H."/>
            <person name="Ren Q."/>
            <person name="Amedeo P."/>
            <person name="Jones K.M."/>
            <person name="Tallon L.J."/>
            <person name="Delcher A.L."/>
            <person name="Salzberg S.L."/>
            <person name="Silva J.C."/>
            <person name="Haas B.J."/>
            <person name="Majoros W.H."/>
            <person name="Farzad M."/>
            <person name="Carlton J.M."/>
            <person name="Smith R.K. Jr."/>
            <person name="Garg J."/>
            <person name="Pearlman R.E."/>
            <person name="Karrer K.M."/>
            <person name="Sun L."/>
            <person name="Manning G."/>
            <person name="Elde N.C."/>
            <person name="Turkewitz A.P."/>
            <person name="Asai D.J."/>
            <person name="Wilkes D.E."/>
            <person name="Wang Y."/>
            <person name="Cai H."/>
            <person name="Collins K."/>
            <person name="Stewart B.A."/>
            <person name="Lee S.R."/>
            <person name="Wilamowska K."/>
            <person name="Weinberg Z."/>
            <person name="Ruzzo W.L."/>
            <person name="Wloga D."/>
            <person name="Gaertig J."/>
            <person name="Frankel J."/>
            <person name="Tsao C.-C."/>
            <person name="Gorovsky M.A."/>
            <person name="Keeling P.J."/>
            <person name="Waller R.F."/>
            <person name="Patron N.J."/>
            <person name="Cherry J.M."/>
            <person name="Stover N.A."/>
            <person name="Krieger C.J."/>
            <person name="del Toro C."/>
            <person name="Ryder H.F."/>
            <person name="Williamson S.C."/>
            <person name="Barbeau R.A."/>
            <person name="Hamilton E.P."/>
            <person name="Orias E."/>
        </authorList>
    </citation>
    <scope>NUCLEOTIDE SEQUENCE [LARGE SCALE GENOMIC DNA]</scope>
    <source>
        <strain evidence="2">SB210</strain>
    </source>
</reference>
<name>W7XAR8_TETTS</name>
<dbReference type="GeneID" id="24437083"/>
<evidence type="ECO:0000313" key="1">
    <source>
        <dbReference type="EMBL" id="EWS76460.1"/>
    </source>
</evidence>
<dbReference type="EMBL" id="GG662853">
    <property type="protein sequence ID" value="EWS76460.1"/>
    <property type="molecule type" value="Genomic_DNA"/>
</dbReference>
<dbReference type="Proteomes" id="UP000009168">
    <property type="component" value="Unassembled WGS sequence"/>
</dbReference>